<reference evidence="1" key="1">
    <citation type="submission" date="2023-06" db="EMBL/GenBank/DDBJ databases">
        <authorList>
            <person name="Kurt Z."/>
        </authorList>
    </citation>
    <scope>NUCLEOTIDE SEQUENCE</scope>
</reference>
<comment type="caution">
    <text evidence="1">The sequence shown here is derived from an EMBL/GenBank/DDBJ whole genome shotgun (WGS) entry which is preliminary data.</text>
</comment>
<name>A0AA86URJ8_9EUKA</name>
<dbReference type="AlphaFoldDB" id="A0AA86URJ8"/>
<accession>A0AA86URJ8</accession>
<proteinExistence type="predicted"/>
<keyword evidence="3" id="KW-1185">Reference proteome</keyword>
<dbReference type="EMBL" id="CAXDID020000195">
    <property type="protein sequence ID" value="CAL6053118.1"/>
    <property type="molecule type" value="Genomic_DNA"/>
</dbReference>
<evidence type="ECO:0000313" key="2">
    <source>
        <dbReference type="EMBL" id="CAL6053118.1"/>
    </source>
</evidence>
<gene>
    <name evidence="2" type="ORF">HINF_LOCUS45180</name>
    <name evidence="1" type="ORF">HINF_LOCUS56505</name>
</gene>
<dbReference type="Proteomes" id="UP001642409">
    <property type="component" value="Unassembled WGS sequence"/>
</dbReference>
<dbReference type="EMBL" id="CATOUU010001050">
    <property type="protein sequence ID" value="CAI9968860.1"/>
    <property type="molecule type" value="Genomic_DNA"/>
</dbReference>
<protein>
    <submittedName>
        <fullName evidence="2">Hypothetical_protein</fullName>
    </submittedName>
</protein>
<sequence>MGCLCDEADSYTFLGDSYEQQVSKADLYKNNNQYILFEEQNNMEIQIIESFDGTQSSISGVNSSNLENLTSFESILLKLKPQKNLERQSSDAQLFSTFNPSAIIKTNLTDQSGSTGLFTTHYELEVVQE</sequence>
<reference evidence="2 3" key="2">
    <citation type="submission" date="2024-07" db="EMBL/GenBank/DDBJ databases">
        <authorList>
            <person name="Akdeniz Z."/>
        </authorList>
    </citation>
    <scope>NUCLEOTIDE SEQUENCE [LARGE SCALE GENOMIC DNA]</scope>
</reference>
<evidence type="ECO:0000313" key="1">
    <source>
        <dbReference type="EMBL" id="CAI9968860.1"/>
    </source>
</evidence>
<evidence type="ECO:0000313" key="3">
    <source>
        <dbReference type="Proteomes" id="UP001642409"/>
    </source>
</evidence>
<organism evidence="1">
    <name type="scientific">Hexamita inflata</name>
    <dbReference type="NCBI Taxonomy" id="28002"/>
    <lineage>
        <taxon>Eukaryota</taxon>
        <taxon>Metamonada</taxon>
        <taxon>Diplomonadida</taxon>
        <taxon>Hexamitidae</taxon>
        <taxon>Hexamitinae</taxon>
        <taxon>Hexamita</taxon>
    </lineage>
</organism>